<evidence type="ECO:0000256" key="3">
    <source>
        <dbReference type="ARBA" id="ARBA00010514"/>
    </source>
</evidence>
<dbReference type="SUPFAM" id="SSF81427">
    <property type="entry name" value="Mitochondrial cytochrome c oxidase subunit VIIc (aka VIIIa)"/>
    <property type="match status" value="1"/>
</dbReference>
<dbReference type="GO" id="GO:0045277">
    <property type="term" value="C:respiratory chain complex IV"/>
    <property type="evidence" value="ECO:0007669"/>
    <property type="project" value="UniProtKB-UniRule"/>
</dbReference>
<evidence type="ECO:0000313" key="13">
    <source>
        <dbReference type="Proteomes" id="UP001150941"/>
    </source>
</evidence>
<dbReference type="AlphaFoldDB" id="A0A9W9TPN7"/>
<comment type="subcellular location">
    <subcellularLocation>
        <location evidence="1 11">Mitochondrion inner membrane</location>
        <topology evidence="1 11">Single-pass membrane protein</topology>
    </subcellularLocation>
</comment>
<comment type="caution">
    <text evidence="12">The sequence shown here is derived from an EMBL/GenBank/DDBJ whole genome shotgun (WGS) entry which is preliminary data.</text>
</comment>
<dbReference type="Pfam" id="PF02935">
    <property type="entry name" value="COX7C"/>
    <property type="match status" value="1"/>
</dbReference>
<dbReference type="InterPro" id="IPR036636">
    <property type="entry name" value="COX7C/Cox8_sf"/>
</dbReference>
<dbReference type="GO" id="GO:0005743">
    <property type="term" value="C:mitochondrial inner membrane"/>
    <property type="evidence" value="ECO:0007669"/>
    <property type="project" value="UniProtKB-SubCell"/>
</dbReference>
<comment type="function">
    <text evidence="11">Component of the cytochrome c oxidase, the last enzyme in the mitochondrial electron transport chain which drives oxidative phosphorylation. The respiratory chain contains 3 multisubunit complexes succinate dehydrogenase (complex II, CII), ubiquinol-cytochrome c oxidoreductase (cytochrome b-c1 complex, complex III, CIII) and cytochrome c oxidase (complex IV, CIV), that cooperate to transfer electrons derived from NADH and succinate to molecular oxygen, creating an electrochemical gradient over the inner membrane that drives transmembrane transport and the ATP synthase. Cytochrome c oxidase is the component of the respiratory chain that catalyzes the reduction of oxygen to water. Electrons originating from reduced cytochrome c in the intermembrane space (IMS) are transferred via the dinuclear copper A center (CU(A)) of subunit 2 and heme A of subunit 1 to the active site in subunit 1, a binuclear center (BNC) formed by heme A3 and copper B (CU(B)). The BNC reduces molecular oxygen to 2 water molecules using 4 electrons from cytochrome c in the IMS and 4 protons from the mitochondrial matrix.</text>
</comment>
<dbReference type="InterPro" id="IPR004202">
    <property type="entry name" value="COX7C/Cox8"/>
</dbReference>
<dbReference type="FunFam" id="4.10.49.10:FF:000001">
    <property type="entry name" value="Cytochrome c oxidase subunit 7C"/>
    <property type="match status" value="1"/>
</dbReference>
<dbReference type="PANTHER" id="PTHR13313">
    <property type="entry name" value="CYTOCHROME C OXIDASE SUBUNIT VIIC"/>
    <property type="match status" value="1"/>
</dbReference>
<keyword evidence="7 11" id="KW-1133">Transmembrane helix</keyword>
<dbReference type="OrthoDB" id="9974841at2759"/>
<dbReference type="PANTHER" id="PTHR13313:SF0">
    <property type="entry name" value="CYTOCHROME C OXIDASE SUBUNIT 7C, MITOCHONDRIAL"/>
    <property type="match status" value="1"/>
</dbReference>
<dbReference type="Proteomes" id="UP001150941">
    <property type="component" value="Unassembled WGS sequence"/>
</dbReference>
<comment type="similarity">
    <text evidence="3 11">Belongs to the cytochrome c oxidase VIIc family.</text>
</comment>
<evidence type="ECO:0000256" key="6">
    <source>
        <dbReference type="ARBA" id="ARBA00022946"/>
    </source>
</evidence>
<dbReference type="GO" id="GO:0006123">
    <property type="term" value="P:mitochondrial electron transport, cytochrome c to oxygen"/>
    <property type="evidence" value="ECO:0007669"/>
    <property type="project" value="UniProtKB-UniRule"/>
</dbReference>
<reference evidence="12" key="2">
    <citation type="journal article" date="2023" name="IMA Fungus">
        <title>Comparative genomic study of the Penicillium genus elucidates a diverse pangenome and 15 lateral gene transfer events.</title>
        <authorList>
            <person name="Petersen C."/>
            <person name="Sorensen T."/>
            <person name="Nielsen M.R."/>
            <person name="Sondergaard T.E."/>
            <person name="Sorensen J.L."/>
            <person name="Fitzpatrick D.A."/>
            <person name="Frisvad J.C."/>
            <person name="Nielsen K.L."/>
        </authorList>
    </citation>
    <scope>NUCLEOTIDE SEQUENCE</scope>
    <source>
        <strain evidence="12">IBT 19713</strain>
    </source>
</reference>
<evidence type="ECO:0000256" key="10">
    <source>
        <dbReference type="ARBA" id="ARBA00071004"/>
    </source>
</evidence>
<dbReference type="GeneID" id="83202020"/>
<evidence type="ECO:0000313" key="12">
    <source>
        <dbReference type="EMBL" id="KAJ5232464.1"/>
    </source>
</evidence>
<dbReference type="Gene3D" id="4.10.49.10">
    <property type="entry name" value="Cytochrome c oxidase subunit VIIc"/>
    <property type="match status" value="1"/>
</dbReference>
<keyword evidence="4 11" id="KW-0812">Transmembrane</keyword>
<dbReference type="RefSeq" id="XP_058330457.1">
    <property type="nucleotide sequence ID" value="XM_058474717.1"/>
</dbReference>
<evidence type="ECO:0000256" key="5">
    <source>
        <dbReference type="ARBA" id="ARBA00022792"/>
    </source>
</evidence>
<reference evidence="12" key="1">
    <citation type="submission" date="2022-11" db="EMBL/GenBank/DDBJ databases">
        <authorList>
            <person name="Petersen C."/>
        </authorList>
    </citation>
    <scope>NUCLEOTIDE SEQUENCE</scope>
    <source>
        <strain evidence="12">IBT 19713</strain>
    </source>
</reference>
<organism evidence="12 13">
    <name type="scientific">Penicillium chermesinum</name>
    <dbReference type="NCBI Taxonomy" id="63820"/>
    <lineage>
        <taxon>Eukaryota</taxon>
        <taxon>Fungi</taxon>
        <taxon>Dikarya</taxon>
        <taxon>Ascomycota</taxon>
        <taxon>Pezizomycotina</taxon>
        <taxon>Eurotiomycetes</taxon>
        <taxon>Eurotiomycetidae</taxon>
        <taxon>Eurotiales</taxon>
        <taxon>Aspergillaceae</taxon>
        <taxon>Penicillium</taxon>
    </lineage>
</organism>
<feature type="transmembrane region" description="Helical" evidence="11">
    <location>
        <begin position="71"/>
        <end position="90"/>
    </location>
</feature>
<dbReference type="EMBL" id="JAPQKS010000004">
    <property type="protein sequence ID" value="KAJ5232464.1"/>
    <property type="molecule type" value="Genomic_DNA"/>
</dbReference>
<sequence>MFSRAPSVHSRSLIPSPLSSTMYTTAARARLATVARRGFSTTRSQLASPYHYAEGPRSNIPFNPKTKFFAVRYWSFMVAGFGAPFAIGYWQTHKTV</sequence>
<comment type="pathway">
    <text evidence="2 11">Energy metabolism; oxidative phosphorylation.</text>
</comment>
<evidence type="ECO:0000256" key="11">
    <source>
        <dbReference type="RuleBase" id="RU368123"/>
    </source>
</evidence>
<keyword evidence="5 11" id="KW-0999">Mitochondrion inner membrane</keyword>
<keyword evidence="13" id="KW-1185">Reference proteome</keyword>
<evidence type="ECO:0000256" key="8">
    <source>
        <dbReference type="ARBA" id="ARBA00023128"/>
    </source>
</evidence>
<keyword evidence="6 11" id="KW-0809">Transit peptide</keyword>
<accession>A0A9W9TPN7</accession>
<keyword evidence="8 11" id="KW-0496">Mitochondrion</keyword>
<proteinExistence type="inferred from homology"/>
<name>A0A9W9TPN7_9EURO</name>
<comment type="subunit">
    <text evidence="11">Component of the cytochrome c oxidase (complex IV, CIV), a multisubunit enzyme composed of a catalytic core of 3 subunits and several supernumerary subunits. The complex exists as a monomer or a dimer and forms supercomplexes (SCs) in the inner mitochondrial membrane with ubiquinol-cytochrome c oxidoreductase (cytochrome b-c1 complex, complex III, CIII).</text>
</comment>
<evidence type="ECO:0000256" key="2">
    <source>
        <dbReference type="ARBA" id="ARBA00004673"/>
    </source>
</evidence>
<evidence type="ECO:0000256" key="7">
    <source>
        <dbReference type="ARBA" id="ARBA00022989"/>
    </source>
</evidence>
<evidence type="ECO:0000256" key="9">
    <source>
        <dbReference type="ARBA" id="ARBA00023136"/>
    </source>
</evidence>
<protein>
    <recommendedName>
        <fullName evidence="10 11">Cytochrome c oxidase subunit 8, mitochondrial</fullName>
    </recommendedName>
    <alternativeName>
        <fullName evidence="11">Cytochrome c oxidase polypeptide VIII</fullName>
    </alternativeName>
</protein>
<gene>
    <name evidence="12" type="ORF">N7468_005420</name>
</gene>
<evidence type="ECO:0000256" key="4">
    <source>
        <dbReference type="ARBA" id="ARBA00022692"/>
    </source>
</evidence>
<keyword evidence="9 11" id="KW-0472">Membrane</keyword>
<evidence type="ECO:0000256" key="1">
    <source>
        <dbReference type="ARBA" id="ARBA00004434"/>
    </source>
</evidence>